<dbReference type="AlphaFoldDB" id="A0AAD5XWN4"/>
<protein>
    <submittedName>
        <fullName evidence="2">Uncharacterized protein</fullName>
    </submittedName>
</protein>
<dbReference type="Proteomes" id="UP001211065">
    <property type="component" value="Unassembled WGS sequence"/>
</dbReference>
<proteinExistence type="predicted"/>
<accession>A0AAD5XWN4</accession>
<feature type="transmembrane region" description="Helical" evidence="1">
    <location>
        <begin position="33"/>
        <end position="59"/>
    </location>
</feature>
<reference evidence="2" key="1">
    <citation type="submission" date="2020-05" db="EMBL/GenBank/DDBJ databases">
        <title>Phylogenomic resolution of chytrid fungi.</title>
        <authorList>
            <person name="Stajich J.E."/>
            <person name="Amses K."/>
            <person name="Simmons R."/>
            <person name="Seto K."/>
            <person name="Myers J."/>
            <person name="Bonds A."/>
            <person name="Quandt C.A."/>
            <person name="Barry K."/>
            <person name="Liu P."/>
            <person name="Grigoriev I."/>
            <person name="Longcore J.E."/>
            <person name="James T.Y."/>
        </authorList>
    </citation>
    <scope>NUCLEOTIDE SEQUENCE</scope>
    <source>
        <strain evidence="2">JEL0476</strain>
    </source>
</reference>
<comment type="caution">
    <text evidence="2">The sequence shown here is derived from an EMBL/GenBank/DDBJ whole genome shotgun (WGS) entry which is preliminary data.</text>
</comment>
<name>A0AAD5XWN4_9FUNG</name>
<dbReference type="EMBL" id="JADGJW010000643">
    <property type="protein sequence ID" value="KAJ3214175.1"/>
    <property type="molecule type" value="Genomic_DNA"/>
</dbReference>
<organism evidence="2 3">
    <name type="scientific">Clydaea vesicula</name>
    <dbReference type="NCBI Taxonomy" id="447962"/>
    <lineage>
        <taxon>Eukaryota</taxon>
        <taxon>Fungi</taxon>
        <taxon>Fungi incertae sedis</taxon>
        <taxon>Chytridiomycota</taxon>
        <taxon>Chytridiomycota incertae sedis</taxon>
        <taxon>Chytridiomycetes</taxon>
        <taxon>Lobulomycetales</taxon>
        <taxon>Lobulomycetaceae</taxon>
        <taxon>Clydaea</taxon>
    </lineage>
</organism>
<keyword evidence="3" id="KW-1185">Reference proteome</keyword>
<sequence>MSTIIISSPSTESASMMTEQTQNLPVKNTQVNLILTVISLTIILTITTLSGLLLVLKYINKKNLKKRMLNSKENNLEKSSNLKNLKDSILSSSKSNLSKTKSLLMSKSDDDEDSDSEELNQIFKVQKLSPELHLATRVYSSRLSSYQQSNHSQLSIPATYYVPAVFNQPKIIVNEYVNYDK</sequence>
<keyword evidence="1" id="KW-1133">Transmembrane helix</keyword>
<keyword evidence="1" id="KW-0472">Membrane</keyword>
<evidence type="ECO:0000313" key="3">
    <source>
        <dbReference type="Proteomes" id="UP001211065"/>
    </source>
</evidence>
<evidence type="ECO:0000256" key="1">
    <source>
        <dbReference type="SAM" id="Phobius"/>
    </source>
</evidence>
<gene>
    <name evidence="2" type="ORF">HK099_006996</name>
</gene>
<keyword evidence="1" id="KW-0812">Transmembrane</keyword>
<evidence type="ECO:0000313" key="2">
    <source>
        <dbReference type="EMBL" id="KAJ3214175.1"/>
    </source>
</evidence>